<dbReference type="NCBIfam" id="NF033547">
    <property type="entry name" value="transpos_IS1595"/>
    <property type="match status" value="1"/>
</dbReference>
<dbReference type="Proteomes" id="UP000185598">
    <property type="component" value="Unassembled WGS sequence"/>
</dbReference>
<sequence>MLTRKARDIDPSDLWSLTESDAYGVFCRFRWSSNGCEPFCPKCGDLSPYGIRRRRFRCSHGACMKEFSVTSGTVFHSRKLSFKKLIMALWEEITAVKGMAALHLTRKLKVEYKTAWVLLAKIREAIGFRRTRIELQGSVQIDGKYVGGHIKPENKKEDRIDRRLKENQNGKRMCVLALRETNPDGPNRTFTRVIKDENGKDTWHAVRERIAKGSTLTADEHHSYDDLVGLVDLRRVNHSQRYQEEDGTNTNSVEGFFARIERAYVGINHRFSVKYLDWYMAMIAWKEDTRYMGLRWQMADVLRTVTHRRTSKNLCGYWQGAATRIDDQVWTPGEPPERPGYLL</sequence>
<dbReference type="Pfam" id="PF12762">
    <property type="entry name" value="DDE_Tnp_IS1595"/>
    <property type="match status" value="1"/>
</dbReference>
<dbReference type="EMBL" id="MKIN01000024">
    <property type="protein sequence ID" value="OLP48349.1"/>
    <property type="molecule type" value="Genomic_DNA"/>
</dbReference>
<evidence type="ECO:0000313" key="2">
    <source>
        <dbReference type="EMBL" id="OLP48349.1"/>
    </source>
</evidence>
<protein>
    <recommendedName>
        <fullName evidence="1">ISXO2-like transposase domain-containing protein</fullName>
    </recommendedName>
</protein>
<organism evidence="2 3">
    <name type="scientific">Allorhizobium taibaishanense</name>
    <dbReference type="NCBI Taxonomy" id="887144"/>
    <lineage>
        <taxon>Bacteria</taxon>
        <taxon>Pseudomonadati</taxon>
        <taxon>Pseudomonadota</taxon>
        <taxon>Alphaproteobacteria</taxon>
        <taxon>Hyphomicrobiales</taxon>
        <taxon>Rhizobiaceae</taxon>
        <taxon>Rhizobium/Agrobacterium group</taxon>
        <taxon>Allorhizobium</taxon>
    </lineage>
</organism>
<feature type="domain" description="ISXO2-like transposase" evidence="1">
    <location>
        <begin position="134"/>
        <end position="288"/>
    </location>
</feature>
<name>A0A1Q9A1D8_9HYPH</name>
<dbReference type="AlphaFoldDB" id="A0A1Q9A1D8"/>
<evidence type="ECO:0000259" key="1">
    <source>
        <dbReference type="SMART" id="SM01126"/>
    </source>
</evidence>
<dbReference type="SMART" id="SM01126">
    <property type="entry name" value="DDE_Tnp_IS1595"/>
    <property type="match status" value="1"/>
</dbReference>
<comment type="caution">
    <text evidence="2">The sequence shown here is derived from an EMBL/GenBank/DDBJ whole genome shotgun (WGS) entry which is preliminary data.</text>
</comment>
<dbReference type="InterPro" id="IPR024445">
    <property type="entry name" value="Tnp_ISXO2-like"/>
</dbReference>
<gene>
    <name evidence="2" type="ORF">BJF91_09515</name>
</gene>
<keyword evidence="3" id="KW-1185">Reference proteome</keyword>
<reference evidence="2 3" key="1">
    <citation type="submission" date="2016-09" db="EMBL/GenBank/DDBJ databases">
        <title>Rhizobium oryziradicis sp. nov., isolated from the root of rice.</title>
        <authorList>
            <person name="Zhao J."/>
            <person name="Zhang X."/>
        </authorList>
    </citation>
    <scope>NUCLEOTIDE SEQUENCE [LARGE SCALE GENOMIC DNA]</scope>
    <source>
        <strain evidence="2 3">14971</strain>
    </source>
</reference>
<proteinExistence type="predicted"/>
<evidence type="ECO:0000313" key="3">
    <source>
        <dbReference type="Proteomes" id="UP000185598"/>
    </source>
</evidence>
<dbReference type="Pfam" id="PF12760">
    <property type="entry name" value="Zn_ribbon_IS1595"/>
    <property type="match status" value="1"/>
</dbReference>
<dbReference type="InterPro" id="IPR024442">
    <property type="entry name" value="Transposase_Zn_ribbon"/>
</dbReference>
<accession>A0A1Q9A1D8</accession>